<dbReference type="EMBL" id="OFSM01000005">
    <property type="protein sequence ID" value="SOY28522.1"/>
    <property type="molecule type" value="Genomic_DNA"/>
</dbReference>
<dbReference type="InterPro" id="IPR050250">
    <property type="entry name" value="Macrolide_Exporter_MacB"/>
</dbReference>
<evidence type="ECO:0000256" key="2">
    <source>
        <dbReference type="ARBA" id="ARBA00022475"/>
    </source>
</evidence>
<evidence type="ECO:0000256" key="6">
    <source>
        <dbReference type="ARBA" id="ARBA00038076"/>
    </source>
</evidence>
<keyword evidence="5 7" id="KW-0472">Membrane</keyword>
<dbReference type="InterPro" id="IPR003838">
    <property type="entry name" value="ABC3_permease_C"/>
</dbReference>
<keyword evidence="2" id="KW-1003">Cell membrane</keyword>
<feature type="transmembrane region" description="Helical" evidence="7">
    <location>
        <begin position="305"/>
        <end position="327"/>
    </location>
</feature>
<reference evidence="9 10" key="1">
    <citation type="submission" date="2018-01" db="EMBL/GenBank/DDBJ databases">
        <authorList>
            <person name="Gaut B.S."/>
            <person name="Morton B.R."/>
            <person name="Clegg M.T."/>
            <person name="Duvall M.R."/>
        </authorList>
    </citation>
    <scope>NUCLEOTIDE SEQUENCE [LARGE SCALE GENOMIC DNA]</scope>
    <source>
        <strain evidence="9">GP69</strain>
    </source>
</reference>
<keyword evidence="3 7" id="KW-0812">Transmembrane</keyword>
<feature type="transmembrane region" description="Helical" evidence="7">
    <location>
        <begin position="810"/>
        <end position="834"/>
    </location>
</feature>
<evidence type="ECO:0000256" key="5">
    <source>
        <dbReference type="ARBA" id="ARBA00023136"/>
    </source>
</evidence>
<sequence length="947" mass="107580">MLSFVFRRIESRKWMVISLLIGNLLMIAIAAASPMYSRAILQRTLTRNLSDYYVEKNIYPGLIVLRGAYNTVLGKKKEEEFSKVLRAGRMMEELQAELGVPALYSVTQRYMNNVKALHELAVENRKNELTLRIASYSDQMDHLRIVNGEMYSGELDGHTFDVIVSEKTFVEQNLLLGEELELTRLTDASGNPYRIRIAGIFENSMPQDVYWVSWPTTWRDVCLMDETLFQELFANEERMSESFNMEWYMTLDYARMRGDQAERYLDVLDRYAEAFEDMGFNHSVYFTAVLEAFLLQAQKLNTTILILQTPVFILLAAFIFMVSRQILEMEQNEIAVYKSRGADRKQIVFIYLLQSLVISILGLAGGIPLGVLMCRLLGASNSFLEFVKRAALSVETGPKVWMFAGAAAFFSACTMVLPVIRYANVNIVAHKRGKNRKSRSPWWQKLFLDVILLGVSLYGLYQYYEQREYLMQKVLEGASLDPILYFCSSLFMVGAGLLVFRLFPLLMRILFLLGKRWWPPSLYVSFLRILRTRNNQGFFMVFLILTLAMGIFNAQAARTINANAEEKIRYSMGADVVLREVWKDNSALLYNGADDGGMAGQLELIYEEPDFGKYQMLDGVESVTKVLIDREVSVSVEGGRINNAMLMGIHTKEFGETAWFKDSLLPAHWYGYLNAISQNSRAILVSSNFQRLYGYEVGDVLNYTNGNGDGTRGIIYGFVDYWPSYAPVIRSMGRDGLYAEMDNFLIVAHLSQLQSSWGVIPYQIWIRTEGSSQFLYDYAEESGTKYALFLDTAAEIIKLKNDPIFQGTNGILTIGFICVLLLCITGFLIYWILSIQSRTLQFGIFRAMGMSMREVLTMLVNEQLFITGVSVAAGILVGMLTSRLFVPLIQIAYSSADQVIPLEIVSESGDYVRLFAVIGPAILICMFILGWLISKIKISQALKLGED</sequence>
<feature type="transmembrane region" description="Helical" evidence="7">
    <location>
        <begin position="911"/>
        <end position="933"/>
    </location>
</feature>
<feature type="transmembrane region" description="Helical" evidence="7">
    <location>
        <begin position="855"/>
        <end position="880"/>
    </location>
</feature>
<protein>
    <submittedName>
        <fullName evidence="9">Outer membrane-specific lipoprotein transporter subunit LolC</fullName>
    </submittedName>
</protein>
<dbReference type="PANTHER" id="PTHR30572">
    <property type="entry name" value="MEMBRANE COMPONENT OF TRANSPORTER-RELATED"/>
    <property type="match status" value="1"/>
</dbReference>
<evidence type="ECO:0000313" key="10">
    <source>
        <dbReference type="Proteomes" id="UP000236311"/>
    </source>
</evidence>
<dbReference type="OrthoDB" id="51951at2"/>
<feature type="domain" description="ABC3 transporter permease C-terminal" evidence="8">
    <location>
        <begin position="312"/>
        <end position="427"/>
    </location>
</feature>
<dbReference type="GO" id="GO:0022857">
    <property type="term" value="F:transmembrane transporter activity"/>
    <property type="evidence" value="ECO:0007669"/>
    <property type="project" value="TreeGrafter"/>
</dbReference>
<dbReference type="Pfam" id="PF02687">
    <property type="entry name" value="FtsX"/>
    <property type="match status" value="2"/>
</dbReference>
<evidence type="ECO:0000256" key="4">
    <source>
        <dbReference type="ARBA" id="ARBA00022989"/>
    </source>
</evidence>
<organism evidence="9 10">
    <name type="scientific">Acetatifactor muris</name>
    <dbReference type="NCBI Taxonomy" id="879566"/>
    <lineage>
        <taxon>Bacteria</taxon>
        <taxon>Bacillati</taxon>
        <taxon>Bacillota</taxon>
        <taxon>Clostridia</taxon>
        <taxon>Lachnospirales</taxon>
        <taxon>Lachnospiraceae</taxon>
        <taxon>Acetatifactor</taxon>
    </lineage>
</organism>
<dbReference type="AlphaFoldDB" id="A0A2K4ZDI8"/>
<feature type="transmembrane region" description="Helical" evidence="7">
    <location>
        <begin position="483"/>
        <end position="506"/>
    </location>
</feature>
<keyword evidence="4 7" id="KW-1133">Transmembrane helix</keyword>
<evidence type="ECO:0000256" key="7">
    <source>
        <dbReference type="SAM" id="Phobius"/>
    </source>
</evidence>
<feature type="transmembrane region" description="Helical" evidence="7">
    <location>
        <begin position="446"/>
        <end position="463"/>
    </location>
</feature>
<proteinExistence type="inferred from homology"/>
<keyword evidence="9" id="KW-0449">Lipoprotein</keyword>
<comment type="subcellular location">
    <subcellularLocation>
        <location evidence="1">Cell membrane</location>
        <topology evidence="1">Multi-pass membrane protein</topology>
    </subcellularLocation>
</comment>
<feature type="transmembrane region" description="Helical" evidence="7">
    <location>
        <begin position="537"/>
        <end position="557"/>
    </location>
</feature>
<evidence type="ECO:0000259" key="8">
    <source>
        <dbReference type="Pfam" id="PF02687"/>
    </source>
</evidence>
<feature type="domain" description="ABC3 transporter permease C-terminal" evidence="8">
    <location>
        <begin position="816"/>
        <end position="937"/>
    </location>
</feature>
<dbReference type="Proteomes" id="UP000236311">
    <property type="component" value="Unassembled WGS sequence"/>
</dbReference>
<dbReference type="PANTHER" id="PTHR30572:SF4">
    <property type="entry name" value="ABC TRANSPORTER PERMEASE YTRF"/>
    <property type="match status" value="1"/>
</dbReference>
<evidence type="ECO:0000256" key="3">
    <source>
        <dbReference type="ARBA" id="ARBA00022692"/>
    </source>
</evidence>
<evidence type="ECO:0000256" key="1">
    <source>
        <dbReference type="ARBA" id="ARBA00004651"/>
    </source>
</evidence>
<accession>A0A2K4ZDI8</accession>
<comment type="similarity">
    <text evidence="6">Belongs to the ABC-4 integral membrane protein family.</text>
</comment>
<dbReference type="RefSeq" id="WP_103238604.1">
    <property type="nucleotide sequence ID" value="NZ_JANJZD010000005.1"/>
</dbReference>
<gene>
    <name evidence="9" type="ORF">AMURIS_01231</name>
</gene>
<feature type="transmembrane region" description="Helical" evidence="7">
    <location>
        <begin position="348"/>
        <end position="380"/>
    </location>
</feature>
<feature type="transmembrane region" description="Helical" evidence="7">
    <location>
        <begin position="400"/>
        <end position="425"/>
    </location>
</feature>
<evidence type="ECO:0000313" key="9">
    <source>
        <dbReference type="EMBL" id="SOY28522.1"/>
    </source>
</evidence>
<keyword evidence="10" id="KW-1185">Reference proteome</keyword>
<dbReference type="GO" id="GO:0005886">
    <property type="term" value="C:plasma membrane"/>
    <property type="evidence" value="ECO:0007669"/>
    <property type="project" value="UniProtKB-SubCell"/>
</dbReference>
<name>A0A2K4ZDI8_9FIRM</name>